<evidence type="ECO:0000313" key="2">
    <source>
        <dbReference type="EMBL" id="UYL95498.1"/>
    </source>
</evidence>
<feature type="compositionally biased region" description="Polar residues" evidence="1">
    <location>
        <begin position="18"/>
        <end position="35"/>
    </location>
</feature>
<feature type="compositionally biased region" description="Gly residues" evidence="1">
    <location>
        <begin position="52"/>
        <end position="67"/>
    </location>
</feature>
<feature type="compositionally biased region" description="Basic and acidic residues" evidence="1">
    <location>
        <begin position="7"/>
        <end position="16"/>
    </location>
</feature>
<organism evidence="2">
    <name type="scientific">Nanning Parti tick virus 3</name>
    <dbReference type="NCBI Taxonomy" id="2972275"/>
    <lineage>
        <taxon>Viruses</taxon>
        <taxon>Riboviria</taxon>
        <taxon>Orthornavirae</taxon>
        <taxon>Pisuviricota</taxon>
        <taxon>Duplopiviricetes</taxon>
        <taxon>Durnavirales</taxon>
        <taxon>Partitiviridae</taxon>
    </lineage>
</organism>
<dbReference type="EMBL" id="ON746473">
    <property type="protein sequence ID" value="UYL95498.1"/>
    <property type="molecule type" value="Genomic_RNA"/>
</dbReference>
<sequence length="539" mass="58484">MSYPPNKRGDSRRERLAPTTTEDPQSSSAGVSTLERSGGEARPSQQPEGPPTGRGFGRGQRGTGSKGSGRRPGNRAVPAPAPVASGGGGPPSRPPPLHLSKTGSAQTNDRLWKEAFFPDPAFEAKPSPAPNYFHPGADGLTQVVSEVYTTIKAQQPAFARAVPQSALAYYSGVVLYARMLHIHAANGFQTSRDEDAFVQRVSEGRYPLPEPITDFIMGFGNVTLLSGAYVQFQLLPRQYQQAGGLPGWFGRVGSQTHYLYKSYPCLAVFARRIQEDIAASRRAAHAVGWDLPEEIQPAEAEHGLPTPNLLGYARAVQYRQEVVTFLTSTGVEEDSFPSVNASVPFCVELMNAVAQELANTTAFRLTSIIYDAQGSQAQIPWECSAPGAHQAVKGLATILTGDLTVKTGERVDGRFTTAGAVFLYRLKNEPTFRAADTKPTPPTAPASDASSEDWARYGRAAAQYAAQEAAHPAPVDIPVHWWCPYSFADYELVPPGWIETRNKLRNGELLELQAETFVTTAYTLAVRLPHVLNAYRRTK</sequence>
<accession>A0A9E7V254</accession>
<name>A0A9E7V254_9VIRU</name>
<proteinExistence type="predicted"/>
<feature type="compositionally biased region" description="Low complexity" evidence="1">
    <location>
        <begin position="74"/>
        <end position="84"/>
    </location>
</feature>
<feature type="region of interest" description="Disordered" evidence="1">
    <location>
        <begin position="433"/>
        <end position="452"/>
    </location>
</feature>
<evidence type="ECO:0000256" key="1">
    <source>
        <dbReference type="SAM" id="MobiDB-lite"/>
    </source>
</evidence>
<protein>
    <submittedName>
        <fullName evidence="2">Uncharacterized protein</fullName>
    </submittedName>
</protein>
<reference evidence="2" key="1">
    <citation type="submission" date="2022-05" db="EMBL/GenBank/DDBJ databases">
        <authorList>
            <person name="Cao W."/>
            <person name="Jia N."/>
            <person name="Lam T.T.-Y."/>
            <person name="Ni X."/>
            <person name="Liu J."/>
        </authorList>
    </citation>
    <scope>NUCLEOTIDE SEQUENCE</scope>
    <source>
        <strain evidence="2">TIGMIC 1</strain>
    </source>
</reference>
<feature type="region of interest" description="Disordered" evidence="1">
    <location>
        <begin position="1"/>
        <end position="105"/>
    </location>
</feature>